<feature type="region of interest" description="Disordered" evidence="1">
    <location>
        <begin position="138"/>
        <end position="181"/>
    </location>
</feature>
<comment type="caution">
    <text evidence="3">The sequence shown here is derived from an EMBL/GenBank/DDBJ whole genome shotgun (WGS) entry which is preliminary data.</text>
</comment>
<dbReference type="InterPro" id="IPR044876">
    <property type="entry name" value="HRDC_dom_sf"/>
</dbReference>
<feature type="compositionally biased region" description="Polar residues" evidence="1">
    <location>
        <begin position="138"/>
        <end position="147"/>
    </location>
</feature>
<name>A0ABR2M286_9ASPA</name>
<dbReference type="Pfam" id="PF00570">
    <property type="entry name" value="HRDC"/>
    <property type="match status" value="1"/>
</dbReference>
<dbReference type="SUPFAM" id="SSF47819">
    <property type="entry name" value="HRDC-like"/>
    <property type="match status" value="1"/>
</dbReference>
<evidence type="ECO:0000313" key="3">
    <source>
        <dbReference type="EMBL" id="KAK8958185.1"/>
    </source>
</evidence>
<protein>
    <submittedName>
        <fullName evidence="3">Mediator of RNA polymerase II transcription subunit 34</fullName>
    </submittedName>
</protein>
<sequence>MLSGLWGVLKHSPSSIPDSVTKMKHGEASGPEADGNKPVRLEICTGQRQNDYGSEKDCKRDRSSSVLEAKLDELRKEISSGDGGIFPHAVLSAQHISLLSIHKPTSISQLVKVIGKVKAEKYGNKIAELIRNYVEAGQTSDEPNNAEPNDADKFRENERITKRSRKNEAHVIIQSSDDEND</sequence>
<evidence type="ECO:0000256" key="1">
    <source>
        <dbReference type="SAM" id="MobiDB-lite"/>
    </source>
</evidence>
<reference evidence="3 4" key="1">
    <citation type="journal article" date="2022" name="Nat. Plants">
        <title>Genomes of leafy and leafless Platanthera orchids illuminate the evolution of mycoheterotrophy.</title>
        <authorList>
            <person name="Li M.H."/>
            <person name="Liu K.W."/>
            <person name="Li Z."/>
            <person name="Lu H.C."/>
            <person name="Ye Q.L."/>
            <person name="Zhang D."/>
            <person name="Wang J.Y."/>
            <person name="Li Y.F."/>
            <person name="Zhong Z.M."/>
            <person name="Liu X."/>
            <person name="Yu X."/>
            <person name="Liu D.K."/>
            <person name="Tu X.D."/>
            <person name="Liu B."/>
            <person name="Hao Y."/>
            <person name="Liao X.Y."/>
            <person name="Jiang Y.T."/>
            <person name="Sun W.H."/>
            <person name="Chen J."/>
            <person name="Chen Y.Q."/>
            <person name="Ai Y."/>
            <person name="Zhai J.W."/>
            <person name="Wu S.S."/>
            <person name="Zhou Z."/>
            <person name="Hsiao Y.Y."/>
            <person name="Wu W.L."/>
            <person name="Chen Y.Y."/>
            <person name="Lin Y.F."/>
            <person name="Hsu J.L."/>
            <person name="Li C.Y."/>
            <person name="Wang Z.W."/>
            <person name="Zhao X."/>
            <person name="Zhong W.Y."/>
            <person name="Ma X.K."/>
            <person name="Ma L."/>
            <person name="Huang J."/>
            <person name="Chen G.Z."/>
            <person name="Huang M.Z."/>
            <person name="Huang L."/>
            <person name="Peng D.H."/>
            <person name="Luo Y.B."/>
            <person name="Zou S.Q."/>
            <person name="Chen S.P."/>
            <person name="Lan S."/>
            <person name="Tsai W.C."/>
            <person name="Van de Peer Y."/>
            <person name="Liu Z.J."/>
        </authorList>
    </citation>
    <scope>NUCLEOTIDE SEQUENCE [LARGE SCALE GENOMIC DNA]</scope>
    <source>
        <strain evidence="3">Lor288</strain>
    </source>
</reference>
<dbReference type="EMBL" id="JBBWWR010000012">
    <property type="protein sequence ID" value="KAK8958185.1"/>
    <property type="molecule type" value="Genomic_DNA"/>
</dbReference>
<dbReference type="Gene3D" id="1.10.150.80">
    <property type="entry name" value="HRDC domain"/>
    <property type="match status" value="1"/>
</dbReference>
<evidence type="ECO:0000313" key="4">
    <source>
        <dbReference type="Proteomes" id="UP001412067"/>
    </source>
</evidence>
<dbReference type="InterPro" id="IPR010997">
    <property type="entry name" value="HRDC-like_sf"/>
</dbReference>
<keyword evidence="4" id="KW-1185">Reference proteome</keyword>
<feature type="compositionally biased region" description="Basic and acidic residues" evidence="1">
    <location>
        <begin position="150"/>
        <end position="169"/>
    </location>
</feature>
<dbReference type="PROSITE" id="PS50967">
    <property type="entry name" value="HRDC"/>
    <property type="match status" value="1"/>
</dbReference>
<dbReference type="InterPro" id="IPR002121">
    <property type="entry name" value="HRDC_dom"/>
</dbReference>
<dbReference type="Proteomes" id="UP001412067">
    <property type="component" value="Unassembled WGS sequence"/>
</dbReference>
<feature type="region of interest" description="Disordered" evidence="1">
    <location>
        <begin position="11"/>
        <end position="39"/>
    </location>
</feature>
<organism evidence="3 4">
    <name type="scientific">Platanthera guangdongensis</name>
    <dbReference type="NCBI Taxonomy" id="2320717"/>
    <lineage>
        <taxon>Eukaryota</taxon>
        <taxon>Viridiplantae</taxon>
        <taxon>Streptophyta</taxon>
        <taxon>Embryophyta</taxon>
        <taxon>Tracheophyta</taxon>
        <taxon>Spermatophyta</taxon>
        <taxon>Magnoliopsida</taxon>
        <taxon>Liliopsida</taxon>
        <taxon>Asparagales</taxon>
        <taxon>Orchidaceae</taxon>
        <taxon>Orchidoideae</taxon>
        <taxon>Orchideae</taxon>
        <taxon>Orchidinae</taxon>
        <taxon>Platanthera</taxon>
    </lineage>
</organism>
<proteinExistence type="predicted"/>
<accession>A0ABR2M286</accession>
<feature type="domain" description="HRDC" evidence="2">
    <location>
        <begin position="61"/>
        <end position="140"/>
    </location>
</feature>
<gene>
    <name evidence="3" type="primary">MED34</name>
    <name evidence="3" type="ORF">KSP40_PGU019364</name>
</gene>
<evidence type="ECO:0000259" key="2">
    <source>
        <dbReference type="PROSITE" id="PS50967"/>
    </source>
</evidence>